<dbReference type="RefSeq" id="XP_012196914.1">
    <property type="nucleotide sequence ID" value="XM_012341524.1"/>
</dbReference>
<dbReference type="GO" id="GO:0016787">
    <property type="term" value="F:hydrolase activity"/>
    <property type="evidence" value="ECO:0007669"/>
    <property type="project" value="UniProtKB-KW"/>
</dbReference>
<evidence type="ECO:0000256" key="8">
    <source>
        <dbReference type="ARBA" id="ARBA00022801"/>
    </source>
</evidence>
<dbReference type="GO" id="GO:0046872">
    <property type="term" value="F:metal ion binding"/>
    <property type="evidence" value="ECO:0007669"/>
    <property type="project" value="UniProtKB-KW"/>
</dbReference>
<evidence type="ECO:0000256" key="10">
    <source>
        <dbReference type="ARBA" id="ARBA00023172"/>
    </source>
</evidence>
<keyword evidence="10" id="KW-0233">DNA recombination</keyword>
<dbReference type="PANTHER" id="PTHR21077:SF5">
    <property type="entry name" value="CROSSOVER JUNCTION ENDONUCLEASE MMS4"/>
    <property type="match status" value="1"/>
</dbReference>
<dbReference type="Proteomes" id="UP000030745">
    <property type="component" value="Unassembled WGS sequence"/>
</dbReference>
<keyword evidence="8" id="KW-0378">Hydrolase</keyword>
<dbReference type="GO" id="GO:0004519">
    <property type="term" value="F:endonuclease activity"/>
    <property type="evidence" value="ECO:0007669"/>
    <property type="project" value="UniProtKB-KW"/>
</dbReference>
<dbReference type="GO" id="GO:0006281">
    <property type="term" value="P:DNA repair"/>
    <property type="evidence" value="ECO:0007669"/>
    <property type="project" value="UniProtKB-KW"/>
</dbReference>
<evidence type="ECO:0000256" key="1">
    <source>
        <dbReference type="ARBA" id="ARBA00001946"/>
    </source>
</evidence>
<comment type="subcellular location">
    <subcellularLocation>
        <location evidence="2">Nucleus</location>
    </subcellularLocation>
</comment>
<reference evidence="16 17" key="1">
    <citation type="journal article" date="2013" name="PLoS Genet.">
        <title>Distinctive expansion of potential virulence genes in the genome of the oomycete fish pathogen Saprolegnia parasitica.</title>
        <authorList>
            <person name="Jiang R.H."/>
            <person name="de Bruijn I."/>
            <person name="Haas B.J."/>
            <person name="Belmonte R."/>
            <person name="Lobach L."/>
            <person name="Christie J."/>
            <person name="van den Ackerveken G."/>
            <person name="Bottin A."/>
            <person name="Bulone V."/>
            <person name="Diaz-Moreno S.M."/>
            <person name="Dumas B."/>
            <person name="Fan L."/>
            <person name="Gaulin E."/>
            <person name="Govers F."/>
            <person name="Grenville-Briggs L.J."/>
            <person name="Horner N.R."/>
            <person name="Levin J.Z."/>
            <person name="Mammella M."/>
            <person name="Meijer H.J."/>
            <person name="Morris P."/>
            <person name="Nusbaum C."/>
            <person name="Oome S."/>
            <person name="Phillips A.J."/>
            <person name="van Rooyen D."/>
            <person name="Rzeszutek E."/>
            <person name="Saraiva M."/>
            <person name="Secombes C.J."/>
            <person name="Seidl M.F."/>
            <person name="Snel B."/>
            <person name="Stassen J.H."/>
            <person name="Sykes S."/>
            <person name="Tripathy S."/>
            <person name="van den Berg H."/>
            <person name="Vega-Arreguin J.C."/>
            <person name="Wawra S."/>
            <person name="Young S.K."/>
            <person name="Zeng Q."/>
            <person name="Dieguez-Uribeondo J."/>
            <person name="Russ C."/>
            <person name="Tyler B.M."/>
            <person name="van West P."/>
        </authorList>
    </citation>
    <scope>NUCLEOTIDE SEQUENCE [LARGE SCALE GENOMIC DNA]</scope>
    <source>
        <strain evidence="16 17">CBS 223.65</strain>
    </source>
</reference>
<dbReference type="GO" id="GO:0005634">
    <property type="term" value="C:nucleus"/>
    <property type="evidence" value="ECO:0007669"/>
    <property type="project" value="UniProtKB-SubCell"/>
</dbReference>
<proteinExistence type="inferred from homology"/>
<dbReference type="GO" id="GO:0003677">
    <property type="term" value="F:DNA binding"/>
    <property type="evidence" value="ECO:0007669"/>
    <property type="project" value="InterPro"/>
</dbReference>
<evidence type="ECO:0000256" key="6">
    <source>
        <dbReference type="ARBA" id="ARBA00022759"/>
    </source>
</evidence>
<name>A0A067CPM0_SAPPC</name>
<dbReference type="GO" id="GO:0051321">
    <property type="term" value="P:meiotic cell cycle"/>
    <property type="evidence" value="ECO:0007669"/>
    <property type="project" value="UniProtKB-KW"/>
</dbReference>
<evidence type="ECO:0000259" key="15">
    <source>
        <dbReference type="Pfam" id="PF02732"/>
    </source>
</evidence>
<evidence type="ECO:0000256" key="4">
    <source>
        <dbReference type="ARBA" id="ARBA00022722"/>
    </source>
</evidence>
<keyword evidence="9" id="KW-0460">Magnesium</keyword>
<evidence type="ECO:0000256" key="3">
    <source>
        <dbReference type="ARBA" id="ARBA00005313"/>
    </source>
</evidence>
<keyword evidence="12" id="KW-0539">Nucleus</keyword>
<evidence type="ECO:0000256" key="11">
    <source>
        <dbReference type="ARBA" id="ARBA00023204"/>
    </source>
</evidence>
<feature type="domain" description="ERCC4" evidence="15">
    <location>
        <begin position="141"/>
        <end position="262"/>
    </location>
</feature>
<dbReference type="PANTHER" id="PTHR21077">
    <property type="entry name" value="EME1 PROTEIN"/>
    <property type="match status" value="1"/>
</dbReference>
<keyword evidence="17" id="KW-1185">Reference proteome</keyword>
<dbReference type="Pfam" id="PF02732">
    <property type="entry name" value="ERCC4"/>
    <property type="match status" value="1"/>
</dbReference>
<dbReference type="KEGG" id="spar:SPRG_02940"/>
<keyword evidence="7" id="KW-0227">DNA damage</keyword>
<dbReference type="OrthoDB" id="343092at2759"/>
<evidence type="ECO:0000256" key="2">
    <source>
        <dbReference type="ARBA" id="ARBA00004123"/>
    </source>
</evidence>
<protein>
    <recommendedName>
        <fullName evidence="15">ERCC4 domain-containing protein</fullName>
    </recommendedName>
</protein>
<evidence type="ECO:0000256" key="5">
    <source>
        <dbReference type="ARBA" id="ARBA00022723"/>
    </source>
</evidence>
<dbReference type="InterPro" id="IPR033310">
    <property type="entry name" value="Mms4/EME1/EME2"/>
</dbReference>
<dbReference type="EMBL" id="KK583195">
    <property type="protein sequence ID" value="KDO32463.1"/>
    <property type="molecule type" value="Genomic_DNA"/>
</dbReference>
<evidence type="ECO:0000313" key="17">
    <source>
        <dbReference type="Proteomes" id="UP000030745"/>
    </source>
</evidence>
<feature type="compositionally biased region" description="Basic residues" evidence="14">
    <location>
        <begin position="77"/>
        <end position="95"/>
    </location>
</feature>
<dbReference type="Gene3D" id="1.10.150.670">
    <property type="entry name" value="Crossover junction endonuclease EME1, DNA-binding domain"/>
    <property type="match status" value="1"/>
</dbReference>
<dbReference type="VEuPathDB" id="FungiDB:SPRG_02940"/>
<keyword evidence="11" id="KW-0234">DNA repair</keyword>
<keyword evidence="5" id="KW-0479">Metal-binding</keyword>
<sequence>MQDVVDVDGSDDEYAHMDENPFALAYSPPSSPLFSSDLFNRPIPQYAPPRAPSSPPVAAPAVSVHLDHTAPVTSVRGRARKAKATKSPAKPRKPKPQVHVYLEESLFDADVGEKMYTALVNHTTASKPTPFGCYVTDVNTVPLVVPKSIMWREASTVVPMACVYLSAADFLHAIGSEYGPVYDHIVKLRQQVADPYARTFLLVEGLEKALVARQRARQRQGHGARPVTFSDVHNAVVHLFVNSFCHIHFAATPDDSAAYVLSLTREIAALPLTPPNDFLSHVPRLTSVRATTNGDTSNELANAWLRMLEMIPGMSPEMAQRLLDYYPTIDSLMTVYVNPNVPVKVKELLLAEKLVANRVFKVLSKRIYAIFTSPNPRTIAL</sequence>
<feature type="region of interest" description="Disordered" evidence="14">
    <location>
        <begin position="1"/>
        <end position="22"/>
    </location>
</feature>
<dbReference type="GO" id="GO:0006310">
    <property type="term" value="P:DNA recombination"/>
    <property type="evidence" value="ECO:0007669"/>
    <property type="project" value="UniProtKB-KW"/>
</dbReference>
<dbReference type="AlphaFoldDB" id="A0A067CPM0"/>
<gene>
    <name evidence="16" type="ORF">SPRG_02940</name>
</gene>
<comment type="similarity">
    <text evidence="3">Belongs to the EME1/MMS4 family.</text>
</comment>
<dbReference type="Gene3D" id="3.40.50.10130">
    <property type="match status" value="1"/>
</dbReference>
<evidence type="ECO:0000256" key="12">
    <source>
        <dbReference type="ARBA" id="ARBA00023242"/>
    </source>
</evidence>
<evidence type="ECO:0000256" key="13">
    <source>
        <dbReference type="ARBA" id="ARBA00023254"/>
    </source>
</evidence>
<dbReference type="InterPro" id="IPR006166">
    <property type="entry name" value="ERCC4_domain"/>
</dbReference>
<keyword evidence="6" id="KW-0255">Endonuclease</keyword>
<evidence type="ECO:0000256" key="9">
    <source>
        <dbReference type="ARBA" id="ARBA00022842"/>
    </source>
</evidence>
<keyword evidence="13" id="KW-0469">Meiosis</keyword>
<evidence type="ECO:0000256" key="7">
    <source>
        <dbReference type="ARBA" id="ARBA00022763"/>
    </source>
</evidence>
<evidence type="ECO:0000313" key="16">
    <source>
        <dbReference type="EMBL" id="KDO32463.1"/>
    </source>
</evidence>
<dbReference type="GO" id="GO:0048476">
    <property type="term" value="C:Holliday junction resolvase complex"/>
    <property type="evidence" value="ECO:0007669"/>
    <property type="project" value="InterPro"/>
</dbReference>
<keyword evidence="4" id="KW-0540">Nuclease</keyword>
<feature type="compositionally biased region" description="Acidic residues" evidence="14">
    <location>
        <begin position="1"/>
        <end position="12"/>
    </location>
</feature>
<comment type="cofactor">
    <cofactor evidence="1">
        <name>Mg(2+)</name>
        <dbReference type="ChEBI" id="CHEBI:18420"/>
    </cofactor>
</comment>
<evidence type="ECO:0000256" key="14">
    <source>
        <dbReference type="SAM" id="MobiDB-lite"/>
    </source>
</evidence>
<dbReference type="GeneID" id="24125476"/>
<dbReference type="InterPro" id="IPR042530">
    <property type="entry name" value="EME1/EME2_C"/>
</dbReference>
<accession>A0A067CPM0</accession>
<organism evidence="16 17">
    <name type="scientific">Saprolegnia parasitica (strain CBS 223.65)</name>
    <dbReference type="NCBI Taxonomy" id="695850"/>
    <lineage>
        <taxon>Eukaryota</taxon>
        <taxon>Sar</taxon>
        <taxon>Stramenopiles</taxon>
        <taxon>Oomycota</taxon>
        <taxon>Saprolegniomycetes</taxon>
        <taxon>Saprolegniales</taxon>
        <taxon>Saprolegniaceae</taxon>
        <taxon>Saprolegnia</taxon>
    </lineage>
</organism>
<feature type="region of interest" description="Disordered" evidence="14">
    <location>
        <begin position="75"/>
        <end position="95"/>
    </location>
</feature>